<dbReference type="GeneID" id="93556561"/>
<dbReference type="EMBL" id="AFFY01000015">
    <property type="protein sequence ID" value="EHH01223.1"/>
    <property type="molecule type" value="Genomic_DNA"/>
</dbReference>
<name>G5SNF7_9BACT</name>
<protein>
    <submittedName>
        <fullName evidence="2">FG-GAP repeat protein</fullName>
    </submittedName>
</protein>
<dbReference type="PATRIC" id="fig|762968.3.peg.789"/>
<feature type="chain" id="PRO_5003484454" evidence="1">
    <location>
        <begin position="24"/>
        <end position="777"/>
    </location>
</feature>
<proteinExistence type="predicted"/>
<dbReference type="STRING" id="762968.HMPREF9441_00886"/>
<dbReference type="Proteomes" id="UP000003598">
    <property type="component" value="Unassembled WGS sequence"/>
</dbReference>
<gene>
    <name evidence="2" type="ORF">HMPREF9441_00886</name>
</gene>
<feature type="signal peptide" evidence="1">
    <location>
        <begin position="1"/>
        <end position="23"/>
    </location>
</feature>
<comment type="caution">
    <text evidence="2">The sequence shown here is derived from an EMBL/GenBank/DDBJ whole genome shotgun (WGS) entry which is preliminary data.</text>
</comment>
<evidence type="ECO:0000313" key="3">
    <source>
        <dbReference type="Proteomes" id="UP000003598"/>
    </source>
</evidence>
<accession>G5SNF7</accession>
<organism evidence="2 3">
    <name type="scientific">Paraprevotella clara YIT 11840</name>
    <dbReference type="NCBI Taxonomy" id="762968"/>
    <lineage>
        <taxon>Bacteria</taxon>
        <taxon>Pseudomonadati</taxon>
        <taxon>Bacteroidota</taxon>
        <taxon>Bacteroidia</taxon>
        <taxon>Bacteroidales</taxon>
        <taxon>Prevotellaceae</taxon>
        <taxon>Paraprevotella</taxon>
    </lineage>
</organism>
<keyword evidence="3" id="KW-1185">Reference proteome</keyword>
<evidence type="ECO:0000313" key="2">
    <source>
        <dbReference type="EMBL" id="EHH01223.1"/>
    </source>
</evidence>
<dbReference type="OrthoDB" id="1047314at2"/>
<dbReference type="RefSeq" id="WP_008618232.1">
    <property type="nucleotide sequence ID" value="NZ_JH376591.1"/>
</dbReference>
<dbReference type="InterPro" id="IPR028994">
    <property type="entry name" value="Integrin_alpha_N"/>
</dbReference>
<dbReference type="HOGENOM" id="CLU_357089_0_0_10"/>
<evidence type="ECO:0000256" key="1">
    <source>
        <dbReference type="SAM" id="SignalP"/>
    </source>
</evidence>
<sequence>MKKLVVKMVLGCAVLGSFQEVQAQDPLSFKTDFTLGDMGGWPSHRSRAFVADFNNDGLMDMYLNGTSENKGWSSRGVLVKNLGDRQFEGVYDAIFENDTTYNKVYSKDTIWIDKDNNEYELQDSIFDGKVVMDTVVNETFVGMANGLPRTAFGQGSQPIDFNNDGLVDFIILNTGGNDTGTSQGYVLVINKGNWQFEVLEDSLLATIGGLSSNTSGDKFNENTPYGSLVTGDYDKDGFTDVLLCGNGPAGRYTMLLRNVNGDHFEEARVFNPLPFDEEPTKMGLFEETEGGIDPDTGLEVDGEYTEVPTKRPKQMSHGSVVFIDLDGDGWLDIVTTGYCDGRDNMTATGVEQGGNQIRFYHNLQNGEFQDVTNSPSLIEAASQVLDAYGMTKDGTVADVFRAWGCEEGITVAVDFDQDGRTDLMQLGTQGCSNGWGGQRDLKQANCLRNISDGDGFRLEEIPTDITPAAMASCYRFIWVDLNGDDYPDYMTNGWTSKVNPATGEAAGWGRFVDLSDNSTTYNTYFFNDESNEVFGGYLAKSEPSVNNFGDFDNDNNMELLTSDYTGSPDNGRNDQQVISWNNSGVEFTAPNEIGEITATAEKGRVLVKWEASEMNNGNDAMFNVYIQNKETGAMRMVVPANIETGKQLSYAMFGCYVNTGNEDGEASYLFDKLPMGEYIVGVQAVNYAYQATAWNTTEVTVSESDYDGVASQAVARGMQVVVNGDAIVVTSVDDMQVNVYNMQGAEVASGMTNKTIIVNGKGVFVVKAGGKAVKIVK</sequence>
<keyword evidence="1" id="KW-0732">Signal</keyword>
<dbReference type="SUPFAM" id="SSF69318">
    <property type="entry name" value="Integrin alpha N-terminal domain"/>
    <property type="match status" value="2"/>
</dbReference>
<dbReference type="eggNOG" id="COG4733">
    <property type="taxonomic scope" value="Bacteria"/>
</dbReference>
<reference evidence="2 3" key="1">
    <citation type="submission" date="2011-03" db="EMBL/GenBank/DDBJ databases">
        <authorList>
            <person name="Weinstock G."/>
            <person name="Sodergren E."/>
            <person name="Clifton S."/>
            <person name="Fulton L."/>
            <person name="Fulton B."/>
            <person name="Courtney L."/>
            <person name="Fronick C."/>
            <person name="Harrison M."/>
            <person name="Strong C."/>
            <person name="Farmer C."/>
            <person name="Delahaunty K."/>
            <person name="Markovic C."/>
            <person name="Hall O."/>
            <person name="Minx P."/>
            <person name="Tomlinson C."/>
            <person name="Mitreva M."/>
            <person name="Hou S."/>
            <person name="Chen J."/>
            <person name="Wollam A."/>
            <person name="Pepin K.H."/>
            <person name="Johnson M."/>
            <person name="Bhonagiri V."/>
            <person name="Zhang X."/>
            <person name="Suruliraj S."/>
            <person name="Warren W."/>
            <person name="Chinwalla A."/>
            <person name="Mardis E.R."/>
            <person name="Wilson R.K."/>
        </authorList>
    </citation>
    <scope>NUCLEOTIDE SEQUENCE [LARGE SCALE GENOMIC DNA]</scope>
    <source>
        <strain evidence="2 3">YIT 11840</strain>
    </source>
</reference>
<dbReference type="AlphaFoldDB" id="G5SNF7"/>